<dbReference type="RefSeq" id="WP_338251631.1">
    <property type="nucleotide sequence ID" value="NZ_AP028907.1"/>
</dbReference>
<dbReference type="GeneID" id="89288553"/>
<accession>A0ABM8ITQ8</accession>
<protein>
    <submittedName>
        <fullName evidence="1">Uncharacterized protein</fullName>
    </submittedName>
</protein>
<keyword evidence="2" id="KW-1185">Reference proteome</keyword>
<evidence type="ECO:0000313" key="1">
    <source>
        <dbReference type="EMBL" id="BES80951.1"/>
    </source>
</evidence>
<proteinExistence type="predicted"/>
<reference evidence="1 2" key="1">
    <citation type="submission" date="2023-09" db="EMBL/GenBank/DDBJ databases">
        <title>Pyrofollis japonicus gen. nov. sp. nov., a novel member of the family Pyrodictiaceae isolated from the Iheya North hydrothermal field.</title>
        <authorList>
            <person name="Miyazaki U."/>
            <person name="Sanari M."/>
            <person name="Tame A."/>
            <person name="Kitajima M."/>
            <person name="Okamoto A."/>
            <person name="Sawayama S."/>
            <person name="Miyazaki J."/>
            <person name="Takai K."/>
            <person name="Nakagawa S."/>
        </authorList>
    </citation>
    <scope>NUCLEOTIDE SEQUENCE [LARGE SCALE GENOMIC DNA]</scope>
    <source>
        <strain evidence="1 2">AV2</strain>
    </source>
</reference>
<dbReference type="Proteomes" id="UP001341135">
    <property type="component" value="Chromosome"/>
</dbReference>
<organism evidence="1 2">
    <name type="scientific">Pyrodictium abyssi</name>
    <dbReference type="NCBI Taxonomy" id="54256"/>
    <lineage>
        <taxon>Archaea</taxon>
        <taxon>Thermoproteota</taxon>
        <taxon>Thermoprotei</taxon>
        <taxon>Desulfurococcales</taxon>
        <taxon>Pyrodictiaceae</taxon>
        <taxon>Pyrodictium</taxon>
    </lineage>
</organism>
<name>A0ABM8ITQ8_9CREN</name>
<dbReference type="EMBL" id="AP028907">
    <property type="protein sequence ID" value="BES80951.1"/>
    <property type="molecule type" value="Genomic_DNA"/>
</dbReference>
<gene>
    <name evidence="1" type="ORF">PABY_05180</name>
</gene>
<evidence type="ECO:0000313" key="2">
    <source>
        <dbReference type="Proteomes" id="UP001341135"/>
    </source>
</evidence>
<sequence length="213" mass="24017">MKVPGAGRAGPQSDVLEKALEDPEAAAHWLLVYMTYFRNIVATTARYLYRSVGLRAGMVQLGSIVEEAVERSFHVQRLSAQQRGMKLETVDDLFELNRACHHDAAERLSPLGLEVFRIDRDPEGRYYMETEQCSLFRALDEAPVLRVFPVALVSGLLRGLGYRSRWLTSVSEKERLCRSIASGSSRPYDYVVYLDESLEPPACRVVVEQLSCS</sequence>